<dbReference type="InterPro" id="IPR000387">
    <property type="entry name" value="Tyr_Pase_dom"/>
</dbReference>
<dbReference type="PROSITE" id="PS00383">
    <property type="entry name" value="TYR_PHOSPHATASE_1"/>
    <property type="match status" value="1"/>
</dbReference>
<protein>
    <submittedName>
        <fullName evidence="2">Tyrosine-protein phosphatase</fullName>
    </submittedName>
</protein>
<evidence type="ECO:0000313" key="2">
    <source>
        <dbReference type="EMBL" id="KAA0977653.1"/>
    </source>
</evidence>
<feature type="domain" description="Tyrosine specific protein phosphatases" evidence="1">
    <location>
        <begin position="113"/>
        <end position="187"/>
    </location>
</feature>
<dbReference type="InterPro" id="IPR029021">
    <property type="entry name" value="Prot-tyrosine_phosphatase-like"/>
</dbReference>
<dbReference type="GO" id="GO:0004721">
    <property type="term" value="F:phosphoprotein phosphatase activity"/>
    <property type="evidence" value="ECO:0007669"/>
    <property type="project" value="InterPro"/>
</dbReference>
<sequence length="252" mass="26615">MTEVLEIHLSKPVNLRDLGGLPVEGGSIAPGFAIRADDLSTIPSETAQELVDDGLRAVIDLRSRGEVQATGRGPLIEHAVMYHHVPFVADLGDAMPTKLEPGKMPDMASFYPAMFTSAAPQIVTALAIMAHAPGAVAFHCAAGRDRTGILAASLLLALGAEDDVIVADYELTHPNTAAIMKRTRPNLQRVLKAAGYDLDASAKLAVKDPGADDAMRLTLRALRERHGDPLAPLKAAGLNGGLVSRLRERAGL</sequence>
<dbReference type="PROSITE" id="PS50056">
    <property type="entry name" value="TYR_PHOSPHATASE_2"/>
    <property type="match status" value="1"/>
</dbReference>
<name>A0A5B0EFH2_9MICC</name>
<dbReference type="Proteomes" id="UP000323856">
    <property type="component" value="Unassembled WGS sequence"/>
</dbReference>
<accession>A0A5B0EFH2</accession>
<evidence type="ECO:0000259" key="1">
    <source>
        <dbReference type="PROSITE" id="PS50056"/>
    </source>
</evidence>
<dbReference type="Gene3D" id="3.90.190.10">
    <property type="entry name" value="Protein tyrosine phosphatase superfamily"/>
    <property type="match status" value="1"/>
</dbReference>
<comment type="caution">
    <text evidence="2">The sequence shown here is derived from an EMBL/GenBank/DDBJ whole genome shotgun (WGS) entry which is preliminary data.</text>
</comment>
<organism evidence="2 3">
    <name type="scientific">Paeniglutamicibacter gangotriensis</name>
    <dbReference type="NCBI Taxonomy" id="254787"/>
    <lineage>
        <taxon>Bacteria</taxon>
        <taxon>Bacillati</taxon>
        <taxon>Actinomycetota</taxon>
        <taxon>Actinomycetes</taxon>
        <taxon>Micrococcales</taxon>
        <taxon>Micrococcaceae</taxon>
        <taxon>Paeniglutamicibacter</taxon>
    </lineage>
</organism>
<dbReference type="OrthoDB" id="1188001at2"/>
<dbReference type="InterPro" id="IPR026893">
    <property type="entry name" value="Tyr/Ser_Pase_IphP-type"/>
</dbReference>
<gene>
    <name evidence="2" type="ORF">FQ154_08105</name>
</gene>
<dbReference type="InterPro" id="IPR016130">
    <property type="entry name" value="Tyr_Pase_AS"/>
</dbReference>
<reference evidence="2 3" key="1">
    <citation type="submission" date="2019-07" db="EMBL/GenBank/DDBJ databases">
        <title>Analysis of the biochemical properties, biological activity and biotechnological potential of siderophores and biosurfactants produced by Antarctic psychrotolerant bacteria.</title>
        <authorList>
            <person name="Styczynski M."/>
            <person name="Krucon T."/>
            <person name="Decewicz P."/>
            <person name="Dziewit L."/>
        </authorList>
    </citation>
    <scope>NUCLEOTIDE SEQUENCE [LARGE SCALE GENOMIC DNA]</scope>
    <source>
        <strain evidence="2 3">ANT_H27</strain>
    </source>
</reference>
<proteinExistence type="predicted"/>
<dbReference type="RefSeq" id="WP_149619308.1">
    <property type="nucleotide sequence ID" value="NZ_VOBL01000006.1"/>
</dbReference>
<dbReference type="SUPFAM" id="SSF52799">
    <property type="entry name" value="(Phosphotyrosine protein) phosphatases II"/>
    <property type="match status" value="1"/>
</dbReference>
<evidence type="ECO:0000313" key="3">
    <source>
        <dbReference type="Proteomes" id="UP000323856"/>
    </source>
</evidence>
<dbReference type="Pfam" id="PF13350">
    <property type="entry name" value="Y_phosphatase3"/>
    <property type="match status" value="1"/>
</dbReference>
<dbReference type="AlphaFoldDB" id="A0A5B0EFH2"/>
<dbReference type="EMBL" id="VOBL01000006">
    <property type="protein sequence ID" value="KAA0977653.1"/>
    <property type="molecule type" value="Genomic_DNA"/>
</dbReference>